<dbReference type="RefSeq" id="WP_175394520.1">
    <property type="nucleotide sequence ID" value="NZ_JABMCB010000154.1"/>
</dbReference>
<evidence type="ECO:0000313" key="2">
    <source>
        <dbReference type="EMBL" id="NUU74617.1"/>
    </source>
</evidence>
<sequence>MKRAHGLLAFVIVLFVCSLNPGSVSANQFASLPKPDWTFSVPEEHTYMSNSNVRITDTTYNYLSMDNQMYILNKKTGKLMSSTSYTAGTNLSFSFFGTYAQVDQNGIVYILTPIKNAAGVVKQRLRAYHPDGHVLWDKYFNEKIRSLSGVSLMPDGNLFVYLETASDRVISYRYTPKGEFLGKNIWNASIYYGFVDGYLQTINRTSKTSSRMTYYDSKLKEQFRYNFDFKEGVFAGLGYDGYLYLEKNLGNNVTSFTAKTKEGKVVWTKKISNLIYREGQNNSERVSKDVFSFGFTGILSNGNFIFIDRKGVMQTVKASAKSYQTASDGTVMLVEDSKVSIYQASKSATTKLKLLYTMNTSEIDGSPFSFVYEGGGILYYMNDSSQITRYVLNKSPVQTLK</sequence>
<protein>
    <recommendedName>
        <fullName evidence="4">PQQ-like beta-propeller repeat protein</fullName>
    </recommendedName>
</protein>
<keyword evidence="3" id="KW-1185">Reference proteome</keyword>
<reference evidence="2 3" key="1">
    <citation type="submission" date="2020-05" db="EMBL/GenBank/DDBJ databases">
        <title>Genome Sequencing of Type Strains.</title>
        <authorList>
            <person name="Lemaire J.F."/>
            <person name="Inderbitzin P."/>
            <person name="Gregorio O.A."/>
            <person name="Collins S.B."/>
            <person name="Wespe N."/>
            <person name="Knight-Connoni V."/>
        </authorList>
    </citation>
    <scope>NUCLEOTIDE SEQUENCE [LARGE SCALE GENOMIC DNA]</scope>
    <source>
        <strain evidence="2 3">LMG 21957</strain>
    </source>
</reference>
<proteinExistence type="predicted"/>
<evidence type="ECO:0000256" key="1">
    <source>
        <dbReference type="SAM" id="SignalP"/>
    </source>
</evidence>
<accession>A0A7Y6ES70</accession>
<comment type="caution">
    <text evidence="2">The sequence shown here is derived from an EMBL/GenBank/DDBJ whole genome shotgun (WGS) entry which is preliminary data.</text>
</comment>
<dbReference type="InterPro" id="IPR011047">
    <property type="entry name" value="Quinoprotein_ADH-like_sf"/>
</dbReference>
<dbReference type="Proteomes" id="UP000526125">
    <property type="component" value="Unassembled WGS sequence"/>
</dbReference>
<dbReference type="AlphaFoldDB" id="A0A7Y6ES70"/>
<dbReference type="InterPro" id="IPR015943">
    <property type="entry name" value="WD40/YVTN_repeat-like_dom_sf"/>
</dbReference>
<organism evidence="2 3">
    <name type="scientific">Paenibacillus xylanilyticus</name>
    <dbReference type="NCBI Taxonomy" id="248903"/>
    <lineage>
        <taxon>Bacteria</taxon>
        <taxon>Bacillati</taxon>
        <taxon>Bacillota</taxon>
        <taxon>Bacilli</taxon>
        <taxon>Bacillales</taxon>
        <taxon>Paenibacillaceae</taxon>
        <taxon>Paenibacillus</taxon>
    </lineage>
</organism>
<dbReference type="EMBL" id="JABMCB010000154">
    <property type="protein sequence ID" value="NUU74617.1"/>
    <property type="molecule type" value="Genomic_DNA"/>
</dbReference>
<gene>
    <name evidence="2" type="ORF">HP552_05105</name>
</gene>
<dbReference type="SUPFAM" id="SSF50998">
    <property type="entry name" value="Quinoprotein alcohol dehydrogenase-like"/>
    <property type="match status" value="1"/>
</dbReference>
<dbReference type="Gene3D" id="2.130.10.10">
    <property type="entry name" value="YVTN repeat-like/Quinoprotein amine dehydrogenase"/>
    <property type="match status" value="1"/>
</dbReference>
<feature type="signal peptide" evidence="1">
    <location>
        <begin position="1"/>
        <end position="26"/>
    </location>
</feature>
<feature type="chain" id="PRO_5030529314" description="PQQ-like beta-propeller repeat protein" evidence="1">
    <location>
        <begin position="27"/>
        <end position="401"/>
    </location>
</feature>
<name>A0A7Y6ES70_9BACL</name>
<evidence type="ECO:0000313" key="3">
    <source>
        <dbReference type="Proteomes" id="UP000526125"/>
    </source>
</evidence>
<evidence type="ECO:0008006" key="4">
    <source>
        <dbReference type="Google" id="ProtNLM"/>
    </source>
</evidence>
<keyword evidence="1" id="KW-0732">Signal</keyword>